<evidence type="ECO:0000313" key="3">
    <source>
        <dbReference type="RefSeq" id="XP_020653393.2"/>
    </source>
</evidence>
<protein>
    <submittedName>
        <fullName evidence="2 3">Protein FAM200C-like</fullName>
    </submittedName>
</protein>
<gene>
    <name evidence="2 3 4 5" type="primary">LOC110081202</name>
</gene>
<evidence type="ECO:0000313" key="1">
    <source>
        <dbReference type="Proteomes" id="UP001652642"/>
    </source>
</evidence>
<proteinExistence type="predicted"/>
<evidence type="ECO:0000313" key="5">
    <source>
        <dbReference type="RefSeq" id="XP_072847458.1"/>
    </source>
</evidence>
<keyword evidence="1" id="KW-1185">Reference proteome</keyword>
<accession>A0A6J0TYE7</accession>
<organism evidence="1 2">
    <name type="scientific">Pogona vitticeps</name>
    <name type="common">central bearded dragon</name>
    <dbReference type="NCBI Taxonomy" id="103695"/>
    <lineage>
        <taxon>Eukaryota</taxon>
        <taxon>Metazoa</taxon>
        <taxon>Chordata</taxon>
        <taxon>Craniata</taxon>
        <taxon>Vertebrata</taxon>
        <taxon>Euteleostomi</taxon>
        <taxon>Lepidosauria</taxon>
        <taxon>Squamata</taxon>
        <taxon>Bifurcata</taxon>
        <taxon>Unidentata</taxon>
        <taxon>Episquamata</taxon>
        <taxon>Toxicofera</taxon>
        <taxon>Iguania</taxon>
        <taxon>Acrodonta</taxon>
        <taxon>Agamidae</taxon>
        <taxon>Amphibolurinae</taxon>
        <taxon>Pogona</taxon>
    </lineage>
</organism>
<dbReference type="AlphaFoldDB" id="A0A6J0TYE7"/>
<dbReference type="PANTHER" id="PTHR45913">
    <property type="entry name" value="EPM2A-INTERACTING PROTEIN 1"/>
    <property type="match status" value="1"/>
</dbReference>
<dbReference type="OrthoDB" id="10060419at2759"/>
<dbReference type="PANTHER" id="PTHR45913:SF22">
    <property type="entry name" value="SCAN BOX DOMAIN-CONTAINING PROTEIN"/>
    <property type="match status" value="1"/>
</dbReference>
<sequence length="589" mass="67270">MAEKRKCHQYSMEYLKLGFIPSPSNVHLPFCLLCEKSFSNETMKPSQLKDHLVKIHSDKADKPVSFFQSLKAKFEGRSTVKKLSGKSSLNADKGLICSYELSLLIAKHGKPHSIGEILILPVVKEIFPIMLGPSTSTITQSIPLSSDTVSKRIDEMAADVEERLIDTLKSTEFMMQIDESTICENESLLLAYVHFINGNEEIGEELLFARNLVTDTKGSSIFEKVEEFFNEKNIPLTNVVACTTDGDASMVGRYREFQAHLKSVVPGVMTVHSVVHRQHLVSKNLSGRLHESLHYVINAVNEIKLKGFNNQLFQKLCEENDEDFEHLLLYTEVRWLSKEKFLQRFHELFDTAVEFLESIEPSLSSSLKLRRLDIAYLADVFDKLNEVNVKLQGDKINFIKAKGVICSFLSKLDLLASNMSRQELYHFPSLGNERQLQADDVDVFCCHLKQLKEDIETRFYDLINLNVPTWVLNPFTADFAQLHPKLQEPLTDLKYDCEAQSHFQSYGYEAFWVKMRSSYPILWEEVKLLILAFPSTYLVERGFSAVQQILSNSRDMLNITEHGDLRMILTKMVPDIEKLASAHQAQGSH</sequence>
<dbReference type="RefSeq" id="XP_072847458.1">
    <property type="nucleotide sequence ID" value="XM_072991357.1"/>
</dbReference>
<dbReference type="RefSeq" id="XP_020653393.2">
    <property type="nucleotide sequence ID" value="XM_020797734.2"/>
</dbReference>
<dbReference type="RefSeq" id="XP_020653392.2">
    <property type="nucleotide sequence ID" value="XM_020797733.2"/>
</dbReference>
<dbReference type="InterPro" id="IPR012337">
    <property type="entry name" value="RNaseH-like_sf"/>
</dbReference>
<dbReference type="RefSeq" id="XP_072847457.1">
    <property type="nucleotide sequence ID" value="XM_072991356.1"/>
</dbReference>
<evidence type="ECO:0000313" key="4">
    <source>
        <dbReference type="RefSeq" id="XP_072847457.1"/>
    </source>
</evidence>
<dbReference type="SUPFAM" id="SSF53098">
    <property type="entry name" value="Ribonuclease H-like"/>
    <property type="match status" value="1"/>
</dbReference>
<name>A0A6J0TYE7_9SAUR</name>
<dbReference type="GeneID" id="110081202"/>
<dbReference type="Proteomes" id="UP001652642">
    <property type="component" value="Chromosome 2"/>
</dbReference>
<evidence type="ECO:0000313" key="2">
    <source>
        <dbReference type="RefSeq" id="XP_020653392.2"/>
    </source>
</evidence>
<dbReference type="KEGG" id="pvt:110081202"/>
<reference evidence="1 2" key="1">
    <citation type="submission" date="2025-05" db="UniProtKB">
        <authorList>
            <consortium name="RefSeq"/>
        </authorList>
    </citation>
    <scope>NUCLEOTIDE SEQUENCE [LARGE SCALE GENOMIC DNA]</scope>
</reference>